<evidence type="ECO:0000313" key="8">
    <source>
        <dbReference type="Proteomes" id="UP000186002"/>
    </source>
</evidence>
<keyword evidence="8" id="KW-1185">Reference proteome</keyword>
<dbReference type="PROSITE" id="PS50885">
    <property type="entry name" value="HAMP"/>
    <property type="match status" value="1"/>
</dbReference>
<accession>A0A1M6ZWV9</accession>
<dbReference type="SMART" id="SM00304">
    <property type="entry name" value="HAMP"/>
    <property type="match status" value="1"/>
</dbReference>
<dbReference type="PANTHER" id="PTHR32089">
    <property type="entry name" value="METHYL-ACCEPTING CHEMOTAXIS PROTEIN MCPB"/>
    <property type="match status" value="1"/>
</dbReference>
<dbReference type="Pfam" id="PF00015">
    <property type="entry name" value="MCPsignal"/>
    <property type="match status" value="1"/>
</dbReference>
<dbReference type="SUPFAM" id="SSF58104">
    <property type="entry name" value="Methyl-accepting chemotaxis protein (MCP) signaling domain"/>
    <property type="match status" value="1"/>
</dbReference>
<dbReference type="GO" id="GO:0016020">
    <property type="term" value="C:membrane"/>
    <property type="evidence" value="ECO:0007669"/>
    <property type="project" value="InterPro"/>
</dbReference>
<sequence>MLGNISVTKKGATAFFALALIGAIAGGLSYIKTVGAMNEVRIASEVSTLATEALTLGGEINSEALSIKTFLLTGDRAWLDRAKETRVSIADNFTTLKSGIQEFAPEASSQIGEMNAAWSAWSNGFAGKQVAFMRDPKTVDLARAMELTKESRDLMSAIEASRIKLANTLNGLEAAALAEQSAELTAVKFIALTSAVLIVAFAVALGFINHALVSRPLARLNKIVESLAKGDTDQTVDFGDRTDEIGTMGGALKIFRLNLIKTRELEEQAAHQRELAEIEKRAEMERVAGDFERTVLSISEEIIQQLDTLNYKSGTLSEIANGTSQQAMSVSAAAEQATANVNTVAGAAEEMSASIRAITEQVRASSQLASDASHEVERSNQAVSTLQQVVAKIGDVTSLINEIANQTNLLALNATIEAARAGEAGKGFAVVASEVKALATQTSKATEEIDRQISEMRAAADDSMSATSSVADMVRSIAERTSSMAQATEQQNLATSEIATNVTEAADGTKSVSQSITDVSSSANQTGELSADMRHAVEHLHVRSTELRDAMHRFLSEVKAA</sequence>
<dbReference type="SMART" id="SM00283">
    <property type="entry name" value="MA"/>
    <property type="match status" value="1"/>
</dbReference>
<dbReference type="Gene3D" id="6.10.340.10">
    <property type="match status" value="1"/>
</dbReference>
<dbReference type="InterPro" id="IPR004089">
    <property type="entry name" value="MCPsignal_dom"/>
</dbReference>
<dbReference type="PRINTS" id="PR00260">
    <property type="entry name" value="CHEMTRNSDUCR"/>
</dbReference>
<reference evidence="7 8" key="1">
    <citation type="submission" date="2016-11" db="EMBL/GenBank/DDBJ databases">
        <authorList>
            <person name="Jaros S."/>
            <person name="Januszkiewicz K."/>
            <person name="Wedrychowicz H."/>
        </authorList>
    </citation>
    <scope>NUCLEOTIDE SEQUENCE [LARGE SCALE GENOMIC DNA]</scope>
    <source>
        <strain evidence="7 8">DSM 22153</strain>
    </source>
</reference>
<dbReference type="Proteomes" id="UP000186002">
    <property type="component" value="Unassembled WGS sequence"/>
</dbReference>
<keyword evidence="4" id="KW-0812">Transmembrane</keyword>
<dbReference type="PANTHER" id="PTHR32089:SF112">
    <property type="entry name" value="LYSOZYME-LIKE PROTEIN-RELATED"/>
    <property type="match status" value="1"/>
</dbReference>
<evidence type="ECO:0000256" key="3">
    <source>
        <dbReference type="PROSITE-ProRule" id="PRU00284"/>
    </source>
</evidence>
<dbReference type="InterPro" id="IPR003660">
    <property type="entry name" value="HAMP_dom"/>
</dbReference>
<dbReference type="CDD" id="cd06225">
    <property type="entry name" value="HAMP"/>
    <property type="match status" value="1"/>
</dbReference>
<dbReference type="GO" id="GO:0006935">
    <property type="term" value="P:chemotaxis"/>
    <property type="evidence" value="ECO:0007669"/>
    <property type="project" value="InterPro"/>
</dbReference>
<organism evidence="7 8">
    <name type="scientific">Roseibium suaedae</name>
    <dbReference type="NCBI Taxonomy" id="735517"/>
    <lineage>
        <taxon>Bacteria</taxon>
        <taxon>Pseudomonadati</taxon>
        <taxon>Pseudomonadota</taxon>
        <taxon>Alphaproteobacteria</taxon>
        <taxon>Hyphomicrobiales</taxon>
        <taxon>Stappiaceae</taxon>
        <taxon>Roseibium</taxon>
    </lineage>
</organism>
<evidence type="ECO:0000313" key="7">
    <source>
        <dbReference type="EMBL" id="SHL34835.1"/>
    </source>
</evidence>
<evidence type="ECO:0000256" key="1">
    <source>
        <dbReference type="ARBA" id="ARBA00023224"/>
    </source>
</evidence>
<keyword evidence="4" id="KW-1133">Transmembrane helix</keyword>
<dbReference type="RefSeq" id="WP_073008052.1">
    <property type="nucleotide sequence ID" value="NZ_FRBW01000001.1"/>
</dbReference>
<feature type="transmembrane region" description="Helical" evidence="4">
    <location>
        <begin position="189"/>
        <end position="212"/>
    </location>
</feature>
<comment type="similarity">
    <text evidence="2">Belongs to the methyl-accepting chemotaxis (MCP) protein family.</text>
</comment>
<protein>
    <submittedName>
        <fullName evidence="7">Methyl-accepting chemotaxis protein</fullName>
    </submittedName>
</protein>
<feature type="domain" description="Methyl-accepting transducer" evidence="5">
    <location>
        <begin position="305"/>
        <end position="541"/>
    </location>
</feature>
<dbReference type="GO" id="GO:0007165">
    <property type="term" value="P:signal transduction"/>
    <property type="evidence" value="ECO:0007669"/>
    <property type="project" value="UniProtKB-KW"/>
</dbReference>
<proteinExistence type="inferred from homology"/>
<name>A0A1M6ZWV9_9HYPH</name>
<keyword evidence="4" id="KW-0472">Membrane</keyword>
<gene>
    <name evidence="7" type="ORF">SAMN05444272_0362</name>
</gene>
<dbReference type="Gene3D" id="1.10.287.950">
    <property type="entry name" value="Methyl-accepting chemotaxis protein"/>
    <property type="match status" value="1"/>
</dbReference>
<dbReference type="STRING" id="735517.SAMN05444272_0362"/>
<evidence type="ECO:0000259" key="5">
    <source>
        <dbReference type="PROSITE" id="PS50111"/>
    </source>
</evidence>
<dbReference type="OrthoDB" id="354287at2"/>
<dbReference type="GO" id="GO:0004888">
    <property type="term" value="F:transmembrane signaling receptor activity"/>
    <property type="evidence" value="ECO:0007669"/>
    <property type="project" value="InterPro"/>
</dbReference>
<evidence type="ECO:0000259" key="6">
    <source>
        <dbReference type="PROSITE" id="PS50885"/>
    </source>
</evidence>
<evidence type="ECO:0000256" key="4">
    <source>
        <dbReference type="SAM" id="Phobius"/>
    </source>
</evidence>
<feature type="domain" description="HAMP" evidence="6">
    <location>
        <begin position="211"/>
        <end position="264"/>
    </location>
</feature>
<dbReference type="AlphaFoldDB" id="A0A1M6ZWV9"/>
<feature type="transmembrane region" description="Helical" evidence="4">
    <location>
        <begin position="12"/>
        <end position="31"/>
    </location>
</feature>
<keyword evidence="1 3" id="KW-0807">Transducer</keyword>
<dbReference type="InterPro" id="IPR004090">
    <property type="entry name" value="Chemotax_Me-accpt_rcpt"/>
</dbReference>
<dbReference type="EMBL" id="FRBW01000001">
    <property type="protein sequence ID" value="SHL34835.1"/>
    <property type="molecule type" value="Genomic_DNA"/>
</dbReference>
<dbReference type="Pfam" id="PF00672">
    <property type="entry name" value="HAMP"/>
    <property type="match status" value="1"/>
</dbReference>
<evidence type="ECO:0000256" key="2">
    <source>
        <dbReference type="ARBA" id="ARBA00029447"/>
    </source>
</evidence>
<dbReference type="PROSITE" id="PS50111">
    <property type="entry name" value="CHEMOTAXIS_TRANSDUC_2"/>
    <property type="match status" value="1"/>
</dbReference>